<dbReference type="RefSeq" id="WP_268040803.1">
    <property type="nucleotide sequence ID" value="NZ_JAPQER010000003.1"/>
</dbReference>
<feature type="transmembrane region" description="Helical" evidence="1">
    <location>
        <begin position="256"/>
        <end position="272"/>
    </location>
</feature>
<evidence type="ECO:0000313" key="3">
    <source>
        <dbReference type="Proteomes" id="UP001078443"/>
    </source>
</evidence>
<dbReference type="InterPro" id="IPR051533">
    <property type="entry name" value="WaaL-like"/>
</dbReference>
<keyword evidence="1" id="KW-0472">Membrane</keyword>
<sequence>MDIQENNQKWYSVLPLAFLVSIVPLIVYLKVVKLQGAAKVYWKGPSKSADLFSYYKMETILILSSIALLIMIIKLFKKEIEFKKNIIYIPMGIYGFFIVLSTILSEYKSISVLGFVERYEGMLILLAYICIMIAAINVLNTKKQYKVITIALLCSAIFIGIIGVLQYFGNDPFKTDFVKKLILPSKYENAKMNFYLGENVIYATMYHYNYVGSYMAMLFPFTMTLSLLIKDKKYKIPMIIVTALMFINWIGCNSRAGVIGGVFALVMMIILLRKVLIKNWKIVLGSLAVVVIIIFGMNKASDGRLVSRLSSIVSDAGDLSKAKGSYLKDVEIKDGKVYVYTSKERLSFNLVNEKIEFKDENDKKIDTKITSNGKLVFNDDRYKEYVGQVGKTYTSSGEETVLTLIKAHTHLKFALKDNEAKFINHKKQEVDLKKVEKFGFEGKEKIGSARGYIWSRSIPLLKKTMFIGNGPDTFAIFFPQDDYVGKVIAYGTDNMLVDKAHSLYLQTGINTGVISLIALLAMFLIYFVSSIKTYFKNEFNDFYSVLGLAVFLACCGYIVAGIFNDSVVSVAPVFWVLLGMGISINLKLKKQRSGRIE</sequence>
<accession>A0ABT4CZU1</accession>
<feature type="transmembrane region" description="Helical" evidence="1">
    <location>
        <begin position="540"/>
        <end position="560"/>
    </location>
</feature>
<feature type="transmembrane region" description="Helical" evidence="1">
    <location>
        <begin position="147"/>
        <end position="168"/>
    </location>
</feature>
<dbReference type="PANTHER" id="PTHR37422">
    <property type="entry name" value="TEICHURONIC ACID BIOSYNTHESIS PROTEIN TUAE"/>
    <property type="match status" value="1"/>
</dbReference>
<dbReference type="PANTHER" id="PTHR37422:SF13">
    <property type="entry name" value="LIPOPOLYSACCHARIDE BIOSYNTHESIS PROTEIN PA4999-RELATED"/>
    <property type="match status" value="1"/>
</dbReference>
<gene>
    <name evidence="2" type="ORF">OW763_09130</name>
</gene>
<dbReference type="GO" id="GO:0016874">
    <property type="term" value="F:ligase activity"/>
    <property type="evidence" value="ECO:0007669"/>
    <property type="project" value="UniProtKB-KW"/>
</dbReference>
<feature type="transmembrane region" description="Helical" evidence="1">
    <location>
        <begin position="52"/>
        <end position="73"/>
    </location>
</feature>
<keyword evidence="3" id="KW-1185">Reference proteome</keyword>
<feature type="transmembrane region" description="Helical" evidence="1">
    <location>
        <begin position="566"/>
        <end position="586"/>
    </location>
</feature>
<feature type="transmembrane region" description="Helical" evidence="1">
    <location>
        <begin position="12"/>
        <end position="32"/>
    </location>
</feature>
<reference evidence="2" key="1">
    <citation type="submission" date="2022-12" db="EMBL/GenBank/DDBJ databases">
        <authorList>
            <person name="Wang J."/>
        </authorList>
    </citation>
    <scope>NUCLEOTIDE SEQUENCE</scope>
    <source>
        <strain evidence="2">HY-45-18</strain>
    </source>
</reference>
<dbReference type="Proteomes" id="UP001078443">
    <property type="component" value="Unassembled WGS sequence"/>
</dbReference>
<evidence type="ECO:0000313" key="2">
    <source>
        <dbReference type="EMBL" id="MCY6484501.1"/>
    </source>
</evidence>
<evidence type="ECO:0000256" key="1">
    <source>
        <dbReference type="SAM" id="Phobius"/>
    </source>
</evidence>
<feature type="transmembrane region" description="Helical" evidence="1">
    <location>
        <begin position="503"/>
        <end position="528"/>
    </location>
</feature>
<feature type="transmembrane region" description="Helical" evidence="1">
    <location>
        <begin position="123"/>
        <end position="140"/>
    </location>
</feature>
<name>A0ABT4CZU1_9CLOT</name>
<feature type="transmembrane region" description="Helical" evidence="1">
    <location>
        <begin position="279"/>
        <end position="297"/>
    </location>
</feature>
<keyword evidence="1" id="KW-1133">Transmembrane helix</keyword>
<feature type="transmembrane region" description="Helical" evidence="1">
    <location>
        <begin position="211"/>
        <end position="229"/>
    </location>
</feature>
<organism evidence="2 3">
    <name type="scientific">Clostridium aestuarii</name>
    <dbReference type="NCBI Taxonomy" id="338193"/>
    <lineage>
        <taxon>Bacteria</taxon>
        <taxon>Bacillati</taxon>
        <taxon>Bacillota</taxon>
        <taxon>Clostridia</taxon>
        <taxon>Eubacteriales</taxon>
        <taxon>Clostridiaceae</taxon>
        <taxon>Clostridium</taxon>
    </lineage>
</organism>
<protein>
    <submittedName>
        <fullName evidence="2">O-antigen ligase family protein</fullName>
    </submittedName>
</protein>
<keyword evidence="1" id="KW-0812">Transmembrane</keyword>
<proteinExistence type="predicted"/>
<comment type="caution">
    <text evidence="2">The sequence shown here is derived from an EMBL/GenBank/DDBJ whole genome shotgun (WGS) entry which is preliminary data.</text>
</comment>
<dbReference type="EMBL" id="JAPQER010000003">
    <property type="protein sequence ID" value="MCY6484501.1"/>
    <property type="molecule type" value="Genomic_DNA"/>
</dbReference>
<feature type="transmembrane region" description="Helical" evidence="1">
    <location>
        <begin position="234"/>
        <end position="250"/>
    </location>
</feature>
<keyword evidence="2" id="KW-0436">Ligase</keyword>
<feature type="transmembrane region" description="Helical" evidence="1">
    <location>
        <begin position="85"/>
        <end position="103"/>
    </location>
</feature>